<dbReference type="Pfam" id="PF05970">
    <property type="entry name" value="PIF1"/>
    <property type="match status" value="1"/>
</dbReference>
<feature type="domain" description="DNA helicase Pif1-like DEAD-box helicase" evidence="3">
    <location>
        <begin position="557"/>
        <end position="725"/>
    </location>
</feature>
<comment type="cofactor">
    <cofactor evidence="1">
        <name>Mg(2+)</name>
        <dbReference type="ChEBI" id="CHEBI:18420"/>
    </cofactor>
</comment>
<accession>A0A0C9YK03</accession>
<keyword evidence="1" id="KW-0227">DNA damage</keyword>
<dbReference type="EMBL" id="KN833952">
    <property type="protein sequence ID" value="KIK14159.1"/>
    <property type="molecule type" value="Genomic_DNA"/>
</dbReference>
<proteinExistence type="inferred from homology"/>
<dbReference type="InterPro" id="IPR027417">
    <property type="entry name" value="P-loop_NTPase"/>
</dbReference>
<dbReference type="GO" id="GO:0006281">
    <property type="term" value="P:DNA repair"/>
    <property type="evidence" value="ECO:0007669"/>
    <property type="project" value="UniProtKB-KW"/>
</dbReference>
<dbReference type="InterPro" id="IPR051055">
    <property type="entry name" value="PIF1_helicase"/>
</dbReference>
<protein>
    <recommendedName>
        <fullName evidence="1">ATP-dependent DNA helicase</fullName>
        <ecNumber evidence="1">5.6.2.3</ecNumber>
    </recommendedName>
</protein>
<reference evidence="4 5" key="1">
    <citation type="submission" date="2014-04" db="EMBL/GenBank/DDBJ databases">
        <authorList>
            <consortium name="DOE Joint Genome Institute"/>
            <person name="Kuo A."/>
            <person name="Kohler A."/>
            <person name="Costa M.D."/>
            <person name="Nagy L.G."/>
            <person name="Floudas D."/>
            <person name="Copeland A."/>
            <person name="Barry K.W."/>
            <person name="Cichocki N."/>
            <person name="Veneault-Fourrey C."/>
            <person name="LaButti K."/>
            <person name="Lindquist E.A."/>
            <person name="Lipzen A."/>
            <person name="Lundell T."/>
            <person name="Morin E."/>
            <person name="Murat C."/>
            <person name="Sun H."/>
            <person name="Tunlid A."/>
            <person name="Henrissat B."/>
            <person name="Grigoriev I.V."/>
            <person name="Hibbett D.S."/>
            <person name="Martin F."/>
            <person name="Nordberg H.P."/>
            <person name="Cantor M.N."/>
            <person name="Hua S.X."/>
        </authorList>
    </citation>
    <scope>NUCLEOTIDE SEQUENCE [LARGE SCALE GENOMIC DNA]</scope>
    <source>
        <strain evidence="4 5">441</strain>
    </source>
</reference>
<evidence type="ECO:0000256" key="1">
    <source>
        <dbReference type="RuleBase" id="RU363044"/>
    </source>
</evidence>
<keyword evidence="1" id="KW-0378">Hydrolase</keyword>
<evidence type="ECO:0000313" key="4">
    <source>
        <dbReference type="EMBL" id="KIK14159.1"/>
    </source>
</evidence>
<evidence type="ECO:0000313" key="5">
    <source>
        <dbReference type="Proteomes" id="UP000054018"/>
    </source>
</evidence>
<dbReference type="GO" id="GO:0043139">
    <property type="term" value="F:5'-3' DNA helicase activity"/>
    <property type="evidence" value="ECO:0007669"/>
    <property type="project" value="UniProtKB-EC"/>
</dbReference>
<dbReference type="AlphaFoldDB" id="A0A0C9YK03"/>
<dbReference type="InterPro" id="IPR010285">
    <property type="entry name" value="DNA_helicase_pif1-like_DEAD"/>
</dbReference>
<name>A0A0C9YK03_9AGAM</name>
<dbReference type="GO" id="GO:0016887">
    <property type="term" value="F:ATP hydrolysis activity"/>
    <property type="evidence" value="ECO:0007669"/>
    <property type="project" value="RHEA"/>
</dbReference>
<reference evidence="5" key="2">
    <citation type="submission" date="2015-01" db="EMBL/GenBank/DDBJ databases">
        <title>Evolutionary Origins and Diversification of the Mycorrhizal Mutualists.</title>
        <authorList>
            <consortium name="DOE Joint Genome Institute"/>
            <consortium name="Mycorrhizal Genomics Consortium"/>
            <person name="Kohler A."/>
            <person name="Kuo A."/>
            <person name="Nagy L.G."/>
            <person name="Floudas D."/>
            <person name="Copeland A."/>
            <person name="Barry K.W."/>
            <person name="Cichocki N."/>
            <person name="Veneault-Fourrey C."/>
            <person name="LaButti K."/>
            <person name="Lindquist E.A."/>
            <person name="Lipzen A."/>
            <person name="Lundell T."/>
            <person name="Morin E."/>
            <person name="Murat C."/>
            <person name="Riley R."/>
            <person name="Ohm R."/>
            <person name="Sun H."/>
            <person name="Tunlid A."/>
            <person name="Henrissat B."/>
            <person name="Grigoriev I.V."/>
            <person name="Hibbett D.S."/>
            <person name="Martin F."/>
        </authorList>
    </citation>
    <scope>NUCLEOTIDE SEQUENCE [LARGE SCALE GENOMIC DNA]</scope>
    <source>
        <strain evidence="5">441</strain>
    </source>
</reference>
<evidence type="ECO:0000259" key="3">
    <source>
        <dbReference type="Pfam" id="PF05970"/>
    </source>
</evidence>
<dbReference type="OrthoDB" id="2986975at2759"/>
<dbReference type="Proteomes" id="UP000054018">
    <property type="component" value="Unassembled WGS sequence"/>
</dbReference>
<feature type="region of interest" description="Disordered" evidence="2">
    <location>
        <begin position="1"/>
        <end position="24"/>
    </location>
</feature>
<comment type="catalytic activity">
    <reaction evidence="1">
        <text>ATP + H2O = ADP + phosphate + H(+)</text>
        <dbReference type="Rhea" id="RHEA:13065"/>
        <dbReference type="ChEBI" id="CHEBI:15377"/>
        <dbReference type="ChEBI" id="CHEBI:15378"/>
        <dbReference type="ChEBI" id="CHEBI:30616"/>
        <dbReference type="ChEBI" id="CHEBI:43474"/>
        <dbReference type="ChEBI" id="CHEBI:456216"/>
        <dbReference type="EC" id="5.6.2.3"/>
    </reaction>
</comment>
<keyword evidence="5" id="KW-1185">Reference proteome</keyword>
<evidence type="ECO:0000256" key="2">
    <source>
        <dbReference type="SAM" id="MobiDB-lite"/>
    </source>
</evidence>
<sequence>MESVKQIPNETEIAFGRPPNPKSHDYEEQVAEFEKKEDFITESGDWGMKRLFEYMNAWCPAVSINARCNNDPKLLTNSKATSNLSFYITSYQTKKQGKIFNMSAVMAKGFAYHSQTTSYLDNLRNRQRLLIFRLVNTINREQELSAPMVMSYLMGMGDTYCSHRYTNVYWTLFSKYLADAFPALASNEQEKEKIAQEPCNIRYDEQESADEGVPKEADCQDVVALELGGNGCLYPQNQVTDYVLRGDALDNLSVLDFFIDTYESAMDEVEENTECRPRTRGRPRHDRVPYQKAHPKFGRKVRIMRRQGHNTLPNFVGSYFPRRDDADTRSLYCASVLLLLKPWRNVHTDLKLSSHDWNEAFQLFVADAPQRILDIISSIEYLHHCEKAAQENHSEDEYGLCTTPQADTEDMAEGDETAPTVVGNHVIVTEDVISNLLASQTPVQEELHGLSAVESANFANVFSDHETSAVQPVHNHSLRSACEEDLRNLQLWQTEMEKAVHIQNTDVNDALQYVENGPDVVEMPNAGSSLETATVHYCGEDLESSEVALTSVDPSMLNAEQMRAYEIITWHLDHTLCGHHPPPLRMLIHGEGGTGKSKVIQTVTDYFEMKGASALLLKAAYTGVVASLIGGKTTHTIALISRKNKSSVKDETKQKLQKMWKNRSYLIIDEMSMLSKTFLAKLSHNIGIGKMVEGEDPNPHSFGGINVVMCGDFHQFPPVAVSPREALYMPCNMQGDSTDSQIGRTIYEEFSTVVILKQQMRVDDAGWRDFLRHLRSGEVQEQEIQMLRSLVLTNPLCERPSFHIPPWNDVCLVTPRHGVRRIWNDFALRQHARSHKVNLVRCTAEDTIKGRFLSLQERYAVALRMSNSSDADRRLLQQLPNEIVVALGMKVMVTENVETDLGITNGARGVIVGIICHAEEPSVADDNENVSLQRLPLFILVKMDRTRTSKLTNLEESVIPIQPASRTFRIKIKENGKDVTTDLKDKRFKA</sequence>
<keyword evidence="1" id="KW-0234">DNA repair</keyword>
<dbReference type="EC" id="5.6.2.3" evidence="1"/>
<keyword evidence="1" id="KW-0347">Helicase</keyword>
<keyword evidence="1" id="KW-0067">ATP-binding</keyword>
<comment type="similarity">
    <text evidence="1">Belongs to the helicase family.</text>
</comment>
<organism evidence="4 5">
    <name type="scientific">Pisolithus microcarpus 441</name>
    <dbReference type="NCBI Taxonomy" id="765257"/>
    <lineage>
        <taxon>Eukaryota</taxon>
        <taxon>Fungi</taxon>
        <taxon>Dikarya</taxon>
        <taxon>Basidiomycota</taxon>
        <taxon>Agaricomycotina</taxon>
        <taxon>Agaricomycetes</taxon>
        <taxon>Agaricomycetidae</taxon>
        <taxon>Boletales</taxon>
        <taxon>Sclerodermatineae</taxon>
        <taxon>Pisolithaceae</taxon>
        <taxon>Pisolithus</taxon>
    </lineage>
</organism>
<dbReference type="GO" id="GO:0000723">
    <property type="term" value="P:telomere maintenance"/>
    <property type="evidence" value="ECO:0007669"/>
    <property type="project" value="InterPro"/>
</dbReference>
<dbReference type="PANTHER" id="PTHR47642">
    <property type="entry name" value="ATP-DEPENDENT DNA HELICASE"/>
    <property type="match status" value="1"/>
</dbReference>
<gene>
    <name evidence="4" type="ORF">PISMIDRAFT_17493</name>
</gene>
<dbReference type="Gene3D" id="3.40.50.300">
    <property type="entry name" value="P-loop containing nucleotide triphosphate hydrolases"/>
    <property type="match status" value="1"/>
</dbReference>
<dbReference type="GO" id="GO:0006310">
    <property type="term" value="P:DNA recombination"/>
    <property type="evidence" value="ECO:0007669"/>
    <property type="project" value="UniProtKB-KW"/>
</dbReference>
<dbReference type="STRING" id="765257.A0A0C9YK03"/>
<dbReference type="GO" id="GO:0005524">
    <property type="term" value="F:ATP binding"/>
    <property type="evidence" value="ECO:0007669"/>
    <property type="project" value="UniProtKB-KW"/>
</dbReference>
<dbReference type="PANTHER" id="PTHR47642:SF5">
    <property type="entry name" value="ATP-DEPENDENT DNA HELICASE"/>
    <property type="match status" value="1"/>
</dbReference>
<keyword evidence="1" id="KW-0547">Nucleotide-binding</keyword>
<keyword evidence="1" id="KW-0233">DNA recombination</keyword>
<dbReference type="SUPFAM" id="SSF52540">
    <property type="entry name" value="P-loop containing nucleoside triphosphate hydrolases"/>
    <property type="match status" value="2"/>
</dbReference>
<dbReference type="HOGENOM" id="CLU_008642_0_0_1"/>